<evidence type="ECO:0000313" key="2">
    <source>
        <dbReference type="EMBL" id="KAJ1186261.1"/>
    </source>
</evidence>
<dbReference type="AlphaFoldDB" id="A0AAV7UCN4"/>
<dbReference type="EMBL" id="JANPWB010000005">
    <property type="protein sequence ID" value="KAJ1186261.1"/>
    <property type="molecule type" value="Genomic_DNA"/>
</dbReference>
<reference evidence="2" key="1">
    <citation type="journal article" date="2022" name="bioRxiv">
        <title>Sequencing and chromosome-scale assembly of the giantPleurodeles waltlgenome.</title>
        <authorList>
            <person name="Brown T."/>
            <person name="Elewa A."/>
            <person name="Iarovenko S."/>
            <person name="Subramanian E."/>
            <person name="Araus A.J."/>
            <person name="Petzold A."/>
            <person name="Susuki M."/>
            <person name="Suzuki K.-i.T."/>
            <person name="Hayashi T."/>
            <person name="Toyoda A."/>
            <person name="Oliveira C."/>
            <person name="Osipova E."/>
            <person name="Leigh N.D."/>
            <person name="Simon A."/>
            <person name="Yun M.H."/>
        </authorList>
    </citation>
    <scope>NUCLEOTIDE SEQUENCE</scope>
    <source>
        <strain evidence="2">20211129_DDA</strain>
        <tissue evidence="2">Liver</tissue>
    </source>
</reference>
<evidence type="ECO:0000256" key="1">
    <source>
        <dbReference type="SAM" id="MobiDB-lite"/>
    </source>
</evidence>
<accession>A0AAV7UCN4</accession>
<organism evidence="2 3">
    <name type="scientific">Pleurodeles waltl</name>
    <name type="common">Iberian ribbed newt</name>
    <dbReference type="NCBI Taxonomy" id="8319"/>
    <lineage>
        <taxon>Eukaryota</taxon>
        <taxon>Metazoa</taxon>
        <taxon>Chordata</taxon>
        <taxon>Craniata</taxon>
        <taxon>Vertebrata</taxon>
        <taxon>Euteleostomi</taxon>
        <taxon>Amphibia</taxon>
        <taxon>Batrachia</taxon>
        <taxon>Caudata</taxon>
        <taxon>Salamandroidea</taxon>
        <taxon>Salamandridae</taxon>
        <taxon>Pleurodelinae</taxon>
        <taxon>Pleurodeles</taxon>
    </lineage>
</organism>
<keyword evidence="3" id="KW-1185">Reference proteome</keyword>
<name>A0AAV7UCN4_PLEWA</name>
<sequence>MAGASWASADTEQYFPGDSPRDETYSGLHKEIEHYFRDNKGTVQSNITLWAAGNATIRGHAKAILRRQEHEKQAHITSLEAWEFQLERKLMAMGEETTKRALELVR</sequence>
<proteinExistence type="predicted"/>
<dbReference type="Proteomes" id="UP001066276">
    <property type="component" value="Chromosome 3_1"/>
</dbReference>
<evidence type="ECO:0000313" key="3">
    <source>
        <dbReference type="Proteomes" id="UP001066276"/>
    </source>
</evidence>
<protein>
    <submittedName>
        <fullName evidence="2">Uncharacterized protein</fullName>
    </submittedName>
</protein>
<feature type="region of interest" description="Disordered" evidence="1">
    <location>
        <begin position="1"/>
        <end position="22"/>
    </location>
</feature>
<gene>
    <name evidence="2" type="ORF">NDU88_003044</name>
</gene>
<comment type="caution">
    <text evidence="2">The sequence shown here is derived from an EMBL/GenBank/DDBJ whole genome shotgun (WGS) entry which is preliminary data.</text>
</comment>